<dbReference type="OrthoDB" id="8449869at2"/>
<dbReference type="AlphaFoldDB" id="A0A0J9EDS5"/>
<name>A0A0J9EDS5_9RHOB</name>
<feature type="domain" description="dATP/dGTP diphosphohydrolase MazZ" evidence="1">
    <location>
        <begin position="13"/>
        <end position="114"/>
    </location>
</feature>
<gene>
    <name evidence="2" type="ORF">AIOL_000936</name>
</gene>
<dbReference type="Pfam" id="PF04447">
    <property type="entry name" value="dATP-dGTP_PPHyd"/>
    <property type="match status" value="1"/>
</dbReference>
<evidence type="ECO:0000259" key="1">
    <source>
        <dbReference type="Pfam" id="PF04447"/>
    </source>
</evidence>
<dbReference type="Proteomes" id="UP000037178">
    <property type="component" value="Unassembled WGS sequence"/>
</dbReference>
<dbReference type="InterPro" id="IPR007538">
    <property type="entry name" value="dATP/dGTP_dipphydrolase_MazZ"/>
</dbReference>
<comment type="caution">
    <text evidence="2">The sequence shown here is derived from an EMBL/GenBank/DDBJ whole genome shotgun (WGS) entry which is preliminary data.</text>
</comment>
<protein>
    <submittedName>
        <fullName evidence="2">Phage EaA protein</fullName>
    </submittedName>
</protein>
<evidence type="ECO:0000313" key="2">
    <source>
        <dbReference type="EMBL" id="KMW60771.1"/>
    </source>
</evidence>
<accession>A0A0J9EDS5</accession>
<dbReference type="EMBL" id="LFTY01000001">
    <property type="protein sequence ID" value="KMW60771.1"/>
    <property type="molecule type" value="Genomic_DNA"/>
</dbReference>
<evidence type="ECO:0000313" key="3">
    <source>
        <dbReference type="Proteomes" id="UP000037178"/>
    </source>
</evidence>
<reference evidence="2 3" key="1">
    <citation type="submission" date="2015-06" db="EMBL/GenBank/DDBJ databases">
        <title>Draft genome sequence of an Alphaproteobacteria species associated to the Mediterranean sponge Oscarella lobularis.</title>
        <authorList>
            <person name="Jourda C."/>
            <person name="Santini S."/>
            <person name="Claverie J.-M."/>
        </authorList>
    </citation>
    <scope>NUCLEOTIDE SEQUENCE [LARGE SCALE GENOMIC DNA]</scope>
    <source>
        <strain evidence="2">IGS</strain>
    </source>
</reference>
<dbReference type="STRING" id="1675527.AIOL_000936"/>
<dbReference type="PATRIC" id="fig|1675527.3.peg.997"/>
<dbReference type="RefSeq" id="WP_049641808.1">
    <property type="nucleotide sequence ID" value="NZ_LFTY01000001.1"/>
</dbReference>
<sequence>MTNLEQHLTRQMAFSRATYGPGERRKGVCDHIRKEIEKEILKDGVDAAEAATEFVDLVLLSLDGLWRALEASGVEWERIPYVATQMITAKQGRNEQRVWPDWRTMSADKAIEHDRTVPEVIS</sequence>
<proteinExistence type="predicted"/>
<keyword evidence="3" id="KW-1185">Reference proteome</keyword>
<organism evidence="2 3">
    <name type="scientific">Candidatus Rhodobacter oscarellae</name>
    <dbReference type="NCBI Taxonomy" id="1675527"/>
    <lineage>
        <taxon>Bacteria</taxon>
        <taxon>Pseudomonadati</taxon>
        <taxon>Pseudomonadota</taxon>
        <taxon>Alphaproteobacteria</taxon>
        <taxon>Rhodobacterales</taxon>
        <taxon>Rhodobacter group</taxon>
        <taxon>Rhodobacter</taxon>
    </lineage>
</organism>